<organism evidence="3 4">
    <name type="scientific">Hordeum vulgare subsp. vulgare</name>
    <name type="common">Domesticated barley</name>
    <dbReference type="NCBI Taxonomy" id="112509"/>
    <lineage>
        <taxon>Eukaryota</taxon>
        <taxon>Viridiplantae</taxon>
        <taxon>Streptophyta</taxon>
        <taxon>Embryophyta</taxon>
        <taxon>Tracheophyta</taxon>
        <taxon>Spermatophyta</taxon>
        <taxon>Magnoliopsida</taxon>
        <taxon>Liliopsida</taxon>
        <taxon>Poales</taxon>
        <taxon>Poaceae</taxon>
        <taxon>BOP clade</taxon>
        <taxon>Pooideae</taxon>
        <taxon>Triticodae</taxon>
        <taxon>Triticeae</taxon>
        <taxon>Hordeinae</taxon>
        <taxon>Hordeum</taxon>
    </lineage>
</organism>
<feature type="domain" description="DUF4220" evidence="2">
    <location>
        <begin position="60"/>
        <end position="364"/>
    </location>
</feature>
<evidence type="ECO:0000259" key="2">
    <source>
        <dbReference type="Pfam" id="PF13968"/>
    </source>
</evidence>
<feature type="transmembrane region" description="Helical" evidence="1">
    <location>
        <begin position="92"/>
        <end position="115"/>
    </location>
</feature>
<keyword evidence="1" id="KW-1133">Transmembrane helix</keyword>
<reference evidence="3" key="2">
    <citation type="submission" date="2020-10" db="EMBL/GenBank/DDBJ databases">
        <authorList>
            <person name="Scholz U."/>
            <person name="Mascher M."/>
            <person name="Fiebig A."/>
        </authorList>
    </citation>
    <scope>NUCLEOTIDE SEQUENCE [LARGE SCALE GENOMIC DNA]</scope>
    <source>
        <strain evidence="3">cv. Morex</strain>
    </source>
</reference>
<dbReference type="InterPro" id="IPR025315">
    <property type="entry name" value="DUF4220"/>
</dbReference>
<protein>
    <recommendedName>
        <fullName evidence="2">DUF4220 domain-containing protein</fullName>
    </recommendedName>
</protein>
<dbReference type="Pfam" id="PF13968">
    <property type="entry name" value="DUF4220"/>
    <property type="match status" value="1"/>
</dbReference>
<feature type="transmembrane region" description="Helical" evidence="1">
    <location>
        <begin position="121"/>
        <end position="140"/>
    </location>
</feature>
<dbReference type="Proteomes" id="UP000011116">
    <property type="component" value="Chromosome 7H"/>
</dbReference>
<sequence length="736" mass="83196">MLGNQLTLESHLAMKSLVQLFNDREIQLFVLLSFTIQLYLFFVGGLRRSITNGALRFSIWVTYLGADAVAVYVLGLISRLNLDANAENRHHLALLWAPFLLIHLGGQDTITAFAIEDNSLWLRHLLNLIVQLSLTLYVFWKSTNGPNIQLLLPSIILFVSGTIKYGERTWALWCGSLINVAGSFIPQYLFQGAEPIHAGSSYADLVSTAFVSMEEVRRIFAGSNFILIRRLMHNLDLSVKFFKIMEIELGLMFDDIYTKAQVLRTRGGIILRCLSVISFLSAFVLFSVRNKEQYSTVDTAITYVLFIGGFSLEVSSAFITLMSPWTWAWLKMRQCSFLASISIRWQSKRVLWSNSMGQYSMLNYLGQFDQQSSKAMAVVRKLVNVVCGPQQKLWISKLLDTKFVEVDEKVVRCIVQRIKQYQSADESSMLQQWPNLGPLLKKLLLPPYGVYGSDFYGPVIFLHIYTGVQLSRYAPTTIDSESGDALVRVCRMMSNYMVYLLATHHEMLPIQTSYSQRDLAGILDESASVENNNIMHKAVEVLTSNQFPEPPEECTEAQLLEIQEAWVGLLLHAASKSRPEVRAAQLARGGELLTFAWLLMAHCGLGDSWGCPIEMLPIPGHVQQRCCTKPLCEFQPQYALHSQGSSEFFSVCSNNVLPSSIYSLPPSQPRYILSPSQIKCFNFVLALTQSSINLETLILTQREYLTFPLLVGDVIQHIVVCSIFNVIYADNYRYLL</sequence>
<reference evidence="4" key="1">
    <citation type="journal article" date="2012" name="Nature">
        <title>A physical, genetic and functional sequence assembly of the barley genome.</title>
        <authorList>
            <consortium name="The International Barley Genome Sequencing Consortium"/>
            <person name="Mayer K.F."/>
            <person name="Waugh R."/>
            <person name="Brown J.W."/>
            <person name="Schulman A."/>
            <person name="Langridge P."/>
            <person name="Platzer M."/>
            <person name="Fincher G.B."/>
            <person name="Muehlbauer G.J."/>
            <person name="Sato K."/>
            <person name="Close T.J."/>
            <person name="Wise R.P."/>
            <person name="Stein N."/>
        </authorList>
    </citation>
    <scope>NUCLEOTIDE SEQUENCE [LARGE SCALE GENOMIC DNA]</scope>
    <source>
        <strain evidence="4">cv. Morex</strain>
    </source>
</reference>
<evidence type="ECO:0000313" key="4">
    <source>
        <dbReference type="Proteomes" id="UP000011116"/>
    </source>
</evidence>
<keyword evidence="1" id="KW-0472">Membrane</keyword>
<dbReference type="AlphaFoldDB" id="A0A8I6Z620"/>
<dbReference type="PANTHER" id="PTHR31325">
    <property type="entry name" value="OS01G0798800 PROTEIN-RELATED"/>
    <property type="match status" value="1"/>
</dbReference>
<dbReference type="InterPro" id="IPR007658">
    <property type="entry name" value="DUF594"/>
</dbReference>
<accession>A0A8I6Z620</accession>
<feature type="transmembrane region" description="Helical" evidence="1">
    <location>
        <begin position="57"/>
        <end position="80"/>
    </location>
</feature>
<feature type="transmembrane region" description="Helical" evidence="1">
    <location>
        <begin position="300"/>
        <end position="323"/>
    </location>
</feature>
<dbReference type="EnsemblPlants" id="HORVU.MOREX.r3.7HG0713100.1">
    <property type="protein sequence ID" value="HORVU.MOREX.r3.7HG0713100.1"/>
    <property type="gene ID" value="HORVU.MOREX.r3.7HG0713100"/>
</dbReference>
<name>A0A8I6Z620_HORVV</name>
<evidence type="ECO:0000256" key="1">
    <source>
        <dbReference type="SAM" id="Phobius"/>
    </source>
</evidence>
<feature type="transmembrane region" description="Helical" evidence="1">
    <location>
        <begin position="26"/>
        <end position="45"/>
    </location>
</feature>
<reference evidence="3" key="3">
    <citation type="submission" date="2022-01" db="UniProtKB">
        <authorList>
            <consortium name="EnsemblPlants"/>
        </authorList>
    </citation>
    <scope>IDENTIFICATION</scope>
    <source>
        <strain evidence="3">subsp. vulgare</strain>
    </source>
</reference>
<feature type="transmembrane region" description="Helical" evidence="1">
    <location>
        <begin position="147"/>
        <end position="164"/>
    </location>
</feature>
<feature type="transmembrane region" description="Helical" evidence="1">
    <location>
        <begin position="269"/>
        <end position="288"/>
    </location>
</feature>
<dbReference type="Pfam" id="PF04578">
    <property type="entry name" value="DUF594"/>
    <property type="match status" value="1"/>
</dbReference>
<dbReference type="Gramene" id="HORVU.MOREX.r2.7HG0591490.1">
    <property type="protein sequence ID" value="HORVU.MOREX.r2.7HG0591490.1"/>
    <property type="gene ID" value="HORVU.MOREX.r2.7HG0591490"/>
</dbReference>
<proteinExistence type="predicted"/>
<evidence type="ECO:0000313" key="3">
    <source>
        <dbReference type="EnsemblPlants" id="HORVU.MOREX.r3.7HG0713100.1"/>
    </source>
</evidence>
<keyword evidence="4" id="KW-1185">Reference proteome</keyword>
<dbReference type="Gramene" id="HORVU.MOREX.r3.7HG0713100.1">
    <property type="protein sequence ID" value="HORVU.MOREX.r3.7HG0713100.1"/>
    <property type="gene ID" value="HORVU.MOREX.r3.7HG0713100"/>
</dbReference>
<keyword evidence="1" id="KW-0812">Transmembrane</keyword>
<feature type="transmembrane region" description="Helical" evidence="1">
    <location>
        <begin position="170"/>
        <end position="190"/>
    </location>
</feature>